<name>A0A4P8MW54_9CAUD</name>
<evidence type="ECO:0008006" key="3">
    <source>
        <dbReference type="Google" id="ProtNLM"/>
    </source>
</evidence>
<dbReference type="InterPro" id="IPR049156">
    <property type="entry name" value="Phage_chap_TAC_15-like"/>
</dbReference>
<protein>
    <recommendedName>
        <fullName evidence="3">Tail assembly chaperone</fullName>
    </recommendedName>
</protein>
<evidence type="ECO:0000313" key="2">
    <source>
        <dbReference type="Proteomes" id="UP000300052"/>
    </source>
</evidence>
<gene>
    <name evidence="1" type="ORF">Barba1S_gp106</name>
</gene>
<accession>A0A4P8MW54</accession>
<evidence type="ECO:0000313" key="1">
    <source>
        <dbReference type="EMBL" id="QCQ58093.1"/>
    </source>
</evidence>
<dbReference type="Pfam" id="PF21822">
    <property type="entry name" value="Phage_TAC_15"/>
    <property type="match status" value="1"/>
</dbReference>
<reference evidence="1 2" key="1">
    <citation type="submission" date="2019-03" db="EMBL/GenBank/DDBJ databases">
        <title>Genomic and seasonal variations among aquatic phages infecting the Baltic Sea Gammaproteobacteria Rheinheimera sp. bal341.</title>
        <authorList>
            <person name="Nilsson E."/>
            <person name="Li K."/>
            <person name="Fridlund J."/>
            <person name="Sulcius S."/>
            <person name="Bunse C."/>
            <person name="Karlsson C.M.G."/>
            <person name="Lindh M."/>
            <person name="Lundin D."/>
            <person name="Pinhassi J."/>
            <person name="Holmfeldt K."/>
        </authorList>
    </citation>
    <scope>NUCLEOTIDE SEQUENCE [LARGE SCALE GENOMIC DNA]</scope>
</reference>
<sequence length="156" mass="17157">MTLTGESMTTQLSKSTQQKFVIGEGKTSRTFLSDGWSPLLAAKNLPKIGKTFATPISFLFSATEENFGTLIPQALYLLFEEMEQGDIEALFNLILSKVWAENGTRLVDLDNDFANLDELLSLVALVLKQHYGCLTSGKSFASLLETLVPVSRMTQA</sequence>
<proteinExistence type="predicted"/>
<dbReference type="EMBL" id="MK719702">
    <property type="protein sequence ID" value="QCQ58093.1"/>
    <property type="molecule type" value="Genomic_DNA"/>
</dbReference>
<organism evidence="1 2">
    <name type="scientific">Rheinheimera phage vB_RspM_Barba1S</name>
    <dbReference type="NCBI Taxonomy" id="2565660"/>
    <lineage>
        <taxon>Viruses</taxon>
        <taxon>Duplodnaviria</taxon>
        <taxon>Heunggongvirae</taxon>
        <taxon>Uroviricota</taxon>
        <taxon>Caudoviricetes</taxon>
        <taxon>Barbavirus</taxon>
        <taxon>Barbavirus barba18A</taxon>
    </lineage>
</organism>
<dbReference type="Proteomes" id="UP000300052">
    <property type="component" value="Genome"/>
</dbReference>